<dbReference type="SUPFAM" id="SSF50475">
    <property type="entry name" value="FMN-binding split barrel"/>
    <property type="match status" value="1"/>
</dbReference>
<evidence type="ECO:0000313" key="3">
    <source>
        <dbReference type="Proteomes" id="UP001551482"/>
    </source>
</evidence>
<dbReference type="PANTHER" id="PTHR39336">
    <property type="entry name" value="PYRIDOXAMINE PHOSPHATE OXIDASE FAMILY PROTEIN (AFU_ORTHOLOGUE AFUA_6G11440)"/>
    <property type="match status" value="1"/>
</dbReference>
<organism evidence="2 3">
    <name type="scientific">Streptodolium elevatio</name>
    <dbReference type="NCBI Taxonomy" id="3157996"/>
    <lineage>
        <taxon>Bacteria</taxon>
        <taxon>Bacillati</taxon>
        <taxon>Actinomycetota</taxon>
        <taxon>Actinomycetes</taxon>
        <taxon>Kitasatosporales</taxon>
        <taxon>Streptomycetaceae</taxon>
        <taxon>Streptodolium</taxon>
    </lineage>
</organism>
<dbReference type="InterPro" id="IPR012349">
    <property type="entry name" value="Split_barrel_FMN-bd"/>
</dbReference>
<keyword evidence="2" id="KW-0560">Oxidoreductase</keyword>
<evidence type="ECO:0000313" key="2">
    <source>
        <dbReference type="EMBL" id="MEU8137229.1"/>
    </source>
</evidence>
<reference evidence="2 3" key="1">
    <citation type="submission" date="2024-06" db="EMBL/GenBank/DDBJ databases">
        <title>The Natural Products Discovery Center: Release of the First 8490 Sequenced Strains for Exploring Actinobacteria Biosynthetic Diversity.</title>
        <authorList>
            <person name="Kalkreuter E."/>
            <person name="Kautsar S.A."/>
            <person name="Yang D."/>
            <person name="Bader C.D."/>
            <person name="Teijaro C.N."/>
            <person name="Fluegel L."/>
            <person name="Davis C.M."/>
            <person name="Simpson J.R."/>
            <person name="Lauterbach L."/>
            <person name="Steele A.D."/>
            <person name="Gui C."/>
            <person name="Meng S."/>
            <person name="Li G."/>
            <person name="Viehrig K."/>
            <person name="Ye F."/>
            <person name="Su P."/>
            <person name="Kiefer A.F."/>
            <person name="Nichols A."/>
            <person name="Cepeda A.J."/>
            <person name="Yan W."/>
            <person name="Fan B."/>
            <person name="Jiang Y."/>
            <person name="Adhikari A."/>
            <person name="Zheng C.-J."/>
            <person name="Schuster L."/>
            <person name="Cowan T.M."/>
            <person name="Smanski M.J."/>
            <person name="Chevrette M.G."/>
            <person name="De Carvalho L.P.S."/>
            <person name="Shen B."/>
        </authorList>
    </citation>
    <scope>NUCLEOTIDE SEQUENCE [LARGE SCALE GENOMIC DNA]</scope>
    <source>
        <strain evidence="2 3">NPDC048946</strain>
    </source>
</reference>
<dbReference type="EC" id="1.4.3.5" evidence="2"/>
<evidence type="ECO:0000259" key="1">
    <source>
        <dbReference type="Pfam" id="PF01243"/>
    </source>
</evidence>
<dbReference type="GO" id="GO:0004733">
    <property type="term" value="F:pyridoxamine phosphate oxidase activity"/>
    <property type="evidence" value="ECO:0007669"/>
    <property type="project" value="UniProtKB-EC"/>
</dbReference>
<protein>
    <submittedName>
        <fullName evidence="2">Pyridoxamine 5'-phosphate oxidase family protein</fullName>
        <ecNumber evidence="2">1.-.-.-</ecNumber>
        <ecNumber evidence="2">1.4.3.5</ecNumber>
    </submittedName>
</protein>
<dbReference type="InterPro" id="IPR011576">
    <property type="entry name" value="Pyridox_Oxase_N"/>
</dbReference>
<comment type="caution">
    <text evidence="2">The sequence shown here is derived from an EMBL/GenBank/DDBJ whole genome shotgun (WGS) entry which is preliminary data.</text>
</comment>
<dbReference type="RefSeq" id="WP_358358818.1">
    <property type="nucleotide sequence ID" value="NZ_JBEZFP010000082.1"/>
</dbReference>
<dbReference type="EMBL" id="JBEZFP010000082">
    <property type="protein sequence ID" value="MEU8137229.1"/>
    <property type="molecule type" value="Genomic_DNA"/>
</dbReference>
<feature type="domain" description="Pyridoxamine 5'-phosphate oxidase N-terminal" evidence="1">
    <location>
        <begin position="12"/>
        <end position="135"/>
    </location>
</feature>
<sequence>MGKIYAEGVTSDLKSFILDQPVYFVATAPLDPDGHVNVSPKGHAGSFAVLDDWTVAYLDWTGSGAETHAHILENGRITLMWTAFTGPPIIVRLHGRGETVRRDDARWPELAAHFKDADEPGIRAIVLVHVARVSDSCGYSIPFMDYVGERPVLRESWDGKTEDEVEAYMEKKNRTSIDGLPALPAAQGASAAG</sequence>
<gene>
    <name evidence="2" type="ORF">AB0C36_27390</name>
</gene>
<dbReference type="Pfam" id="PF01243">
    <property type="entry name" value="PNPOx_N"/>
    <property type="match status" value="1"/>
</dbReference>
<dbReference type="EC" id="1.-.-.-" evidence="2"/>
<accession>A0ABV3DPZ8</accession>
<dbReference type="Proteomes" id="UP001551482">
    <property type="component" value="Unassembled WGS sequence"/>
</dbReference>
<dbReference type="PANTHER" id="PTHR39336:SF1">
    <property type="entry name" value="PYRIDOXAMINE PHOSPHATE OXIDASE FAMILY PROTEIN (AFU_ORTHOLOGUE AFUA_6G11440)"/>
    <property type="match status" value="1"/>
</dbReference>
<dbReference type="Gene3D" id="2.30.110.10">
    <property type="entry name" value="Electron Transport, Fmn-binding Protein, Chain A"/>
    <property type="match status" value="1"/>
</dbReference>
<proteinExistence type="predicted"/>
<keyword evidence="3" id="KW-1185">Reference proteome</keyword>
<name>A0ABV3DPZ8_9ACTN</name>